<dbReference type="Pfam" id="PF08479">
    <property type="entry name" value="POTRA_2"/>
    <property type="match status" value="1"/>
</dbReference>
<dbReference type="GeneID" id="93090774"/>
<evidence type="ECO:0000313" key="7">
    <source>
        <dbReference type="EMBL" id="SUX10053.1"/>
    </source>
</evidence>
<evidence type="ECO:0000259" key="5">
    <source>
        <dbReference type="Pfam" id="PF08479"/>
    </source>
</evidence>
<reference evidence="7 8" key="1">
    <citation type="submission" date="2018-06" db="EMBL/GenBank/DDBJ databases">
        <authorList>
            <consortium name="Pathogen Informatics"/>
            <person name="Doyle S."/>
        </authorList>
    </citation>
    <scope>NUCLEOTIDE SEQUENCE [LARGE SCALE GENOMIC DNA]</scope>
    <source>
        <strain evidence="7 8">NCTC12475</strain>
    </source>
</reference>
<dbReference type="Gene3D" id="3.10.20.310">
    <property type="entry name" value="membrane protein fhac"/>
    <property type="match status" value="1"/>
</dbReference>
<feature type="domain" description="Haemolysin activator HlyB C-terminal" evidence="4">
    <location>
        <begin position="212"/>
        <end position="529"/>
    </location>
</feature>
<dbReference type="PIRSF" id="PIRSF029745">
    <property type="entry name" value="FhaC"/>
    <property type="match status" value="1"/>
</dbReference>
<proteinExistence type="predicted"/>
<dbReference type="GO" id="GO:0008320">
    <property type="term" value="F:protein transmembrane transporter activity"/>
    <property type="evidence" value="ECO:0007669"/>
    <property type="project" value="TreeGrafter"/>
</dbReference>
<evidence type="ECO:0000259" key="6">
    <source>
        <dbReference type="Pfam" id="PF17287"/>
    </source>
</evidence>
<evidence type="ECO:0000313" key="8">
    <source>
        <dbReference type="Proteomes" id="UP000254920"/>
    </source>
</evidence>
<evidence type="ECO:0000256" key="3">
    <source>
        <dbReference type="ARBA" id="ARBA00023237"/>
    </source>
</evidence>
<keyword evidence="3" id="KW-0998">Cell outer membrane</keyword>
<keyword evidence="2" id="KW-0812">Transmembrane</keyword>
<keyword evidence="8" id="KW-1185">Reference proteome</keyword>
<dbReference type="Gene3D" id="2.40.160.50">
    <property type="entry name" value="membrane protein fhac: a member of the omp85/tpsb transporter family"/>
    <property type="match status" value="1"/>
</dbReference>
<accession>A0A381DHH9</accession>
<keyword evidence="1" id="KW-0472">Membrane</keyword>
<dbReference type="GO" id="GO:0098046">
    <property type="term" value="C:type V protein secretion system complex"/>
    <property type="evidence" value="ECO:0007669"/>
    <property type="project" value="TreeGrafter"/>
</dbReference>
<dbReference type="RefSeq" id="WP_089182594.1">
    <property type="nucleotide sequence ID" value="NZ_CP043427.1"/>
</dbReference>
<dbReference type="InterPro" id="IPR013686">
    <property type="entry name" value="Polypept-transport_assoc_ShlB"/>
</dbReference>
<dbReference type="OrthoDB" id="290122at2"/>
<dbReference type="PANTHER" id="PTHR34597">
    <property type="entry name" value="SLR1661 PROTEIN"/>
    <property type="match status" value="1"/>
</dbReference>
<dbReference type="Pfam" id="PF17287">
    <property type="entry name" value="POTRA_3"/>
    <property type="match status" value="1"/>
</dbReference>
<keyword evidence="1" id="KW-1134">Transmembrane beta strand</keyword>
<protein>
    <submittedName>
        <fullName evidence="7">Putative hemolysin activation protein HecB</fullName>
    </submittedName>
</protein>
<name>A0A381DHH9_9BACT</name>
<dbReference type="Proteomes" id="UP000254920">
    <property type="component" value="Unassembled WGS sequence"/>
</dbReference>
<evidence type="ECO:0000256" key="2">
    <source>
        <dbReference type="ARBA" id="ARBA00022692"/>
    </source>
</evidence>
<dbReference type="InterPro" id="IPR051544">
    <property type="entry name" value="TPS_OM_transporter"/>
</dbReference>
<dbReference type="STRING" id="32024.GCA_000788295_00349"/>
<dbReference type="Pfam" id="PF03865">
    <property type="entry name" value="ShlB"/>
    <property type="match status" value="1"/>
</dbReference>
<feature type="domain" description="ShlB POTRA" evidence="6">
    <location>
        <begin position="148"/>
        <end position="205"/>
    </location>
</feature>
<sequence>MLKIIFCFIFALSLLYSNERQIQQREFVNEQQHLKQLQENMPNSNINLQPKSKHEKFSLILNEKPCFVINDINLTGKNKDNFSDRLKKVLKKVKFQKGQCLGKKSIAILHSAFSNEIISSGLITTSVIIPNQNIKTEKTLTFEVLEGKIDQILINESNNTTDKISAFMAFGGNVSSDDLNLRDIEQALEVFQNSSNAQVGVELIPSLKPNFTNINITKQKSFPIIAQLSFDNSGSDATGKYKGDASVQGLNLLGLNEILYLSYTKNIFRGEHQRVNNESENGGNDSIYYGFTLPFGRISLDFNEYKYNYDQAIAGAYGVYKYSGESKNRNLTLNYLYHRNQISKNSIYLRLWERENKNFIQDYELDNQRRKTAGYEIGLNSQFYIGNGSIVLGASYKKGTGARGSLRALEEDYNGGTSRFEKYILNFGFRKSSSNIPLTYDLKFQAMYNGTPLTMQERISLGGYYTIRGFDGEMSLVGDRGFLIRNTLEYDYINNHKTYFAFDIGNVTPQAGLHDSKNALAGVGIGLKGNFKPSGSLGYDIFVGKALSKPEYFETDKVALNFGLTYTF</sequence>
<dbReference type="GO" id="GO:0046819">
    <property type="term" value="P:protein secretion by the type V secretion system"/>
    <property type="evidence" value="ECO:0007669"/>
    <property type="project" value="TreeGrafter"/>
</dbReference>
<dbReference type="AlphaFoldDB" id="A0A381DHH9"/>
<dbReference type="InterPro" id="IPR035251">
    <property type="entry name" value="ShlB_POTRA"/>
</dbReference>
<dbReference type="PANTHER" id="PTHR34597:SF3">
    <property type="entry name" value="OUTER MEMBRANE TRANSPORTER CDIB"/>
    <property type="match status" value="1"/>
</dbReference>
<organism evidence="7 8">
    <name type="scientific">Campylobacter sputorum subsp. sputorum</name>
    <dbReference type="NCBI Taxonomy" id="32024"/>
    <lineage>
        <taxon>Bacteria</taxon>
        <taxon>Pseudomonadati</taxon>
        <taxon>Campylobacterota</taxon>
        <taxon>Epsilonproteobacteria</taxon>
        <taxon>Campylobacterales</taxon>
        <taxon>Campylobacteraceae</taxon>
        <taxon>Campylobacter</taxon>
    </lineage>
</organism>
<evidence type="ECO:0000256" key="1">
    <source>
        <dbReference type="ARBA" id="ARBA00022452"/>
    </source>
</evidence>
<dbReference type="EMBL" id="UFVD01000001">
    <property type="protein sequence ID" value="SUX10053.1"/>
    <property type="molecule type" value="Genomic_DNA"/>
</dbReference>
<dbReference type="InterPro" id="IPR005565">
    <property type="entry name" value="Hemolysn_activator_HlyB_C"/>
</dbReference>
<gene>
    <name evidence="7" type="primary">fhaC</name>
    <name evidence="7" type="ORF">NCTC12475_00326</name>
</gene>
<feature type="domain" description="Polypeptide-transport-associated ShlB-type" evidence="5">
    <location>
        <begin position="67"/>
        <end position="147"/>
    </location>
</feature>
<dbReference type="InterPro" id="IPR027282">
    <property type="entry name" value="TPS"/>
</dbReference>
<evidence type="ECO:0000259" key="4">
    <source>
        <dbReference type="Pfam" id="PF03865"/>
    </source>
</evidence>